<evidence type="ECO:0000256" key="12">
    <source>
        <dbReference type="HAMAP-Rule" id="MF_01227"/>
    </source>
</evidence>
<dbReference type="GO" id="GO:0042802">
    <property type="term" value="F:identical protein binding"/>
    <property type="evidence" value="ECO:0007669"/>
    <property type="project" value="TreeGrafter"/>
</dbReference>
<feature type="binding site" evidence="12">
    <location>
        <position position="139"/>
    </location>
    <ligand>
        <name>Mg(2+)</name>
        <dbReference type="ChEBI" id="CHEBI:18420"/>
    </ligand>
</feature>
<evidence type="ECO:0000256" key="4">
    <source>
        <dbReference type="ARBA" id="ARBA00022723"/>
    </source>
</evidence>
<comment type="caution">
    <text evidence="12">Lacks conserved residue(s) required for the propagation of feature annotation.</text>
</comment>
<feature type="binding site" evidence="12">
    <location>
        <begin position="14"/>
        <end position="19"/>
    </location>
    <ligand>
        <name>ATP</name>
        <dbReference type="ChEBI" id="CHEBI:30616"/>
    </ligand>
</feature>
<dbReference type="PANTHER" id="PTHR11550:SF0">
    <property type="entry name" value="CTP SYNTHASE-RELATED"/>
    <property type="match status" value="1"/>
</dbReference>
<dbReference type="SUPFAM" id="SSF52540">
    <property type="entry name" value="P-loop containing nucleoside triphosphate hydrolases"/>
    <property type="match status" value="1"/>
</dbReference>
<dbReference type="InterPro" id="IPR004468">
    <property type="entry name" value="CTP_synthase"/>
</dbReference>
<dbReference type="GO" id="GO:0005524">
    <property type="term" value="F:ATP binding"/>
    <property type="evidence" value="ECO:0007669"/>
    <property type="project" value="UniProtKB-KW"/>
</dbReference>
<dbReference type="STRING" id="356660.SAMN05444336_110116"/>
<feature type="active site" evidence="12">
    <location>
        <position position="521"/>
    </location>
</feature>
<comment type="subunit">
    <text evidence="12">Homotetramer.</text>
</comment>
<keyword evidence="8 12" id="KW-0315">Glutamine amidotransferase</keyword>
<dbReference type="GO" id="GO:0004359">
    <property type="term" value="F:glutaminase activity"/>
    <property type="evidence" value="ECO:0007669"/>
    <property type="project" value="RHEA"/>
</dbReference>
<dbReference type="OrthoDB" id="9801107at2"/>
<evidence type="ECO:0000256" key="7">
    <source>
        <dbReference type="ARBA" id="ARBA00022842"/>
    </source>
</evidence>
<feature type="binding site" evidence="12">
    <location>
        <position position="222"/>
    </location>
    <ligand>
        <name>CTP</name>
        <dbReference type="ChEBI" id="CHEBI:37563"/>
        <note>allosteric inhibitor</note>
    </ligand>
</feature>
<keyword evidence="5 12" id="KW-0547">Nucleotide-binding</keyword>
<feature type="binding site" evidence="12">
    <location>
        <begin position="238"/>
        <end position="240"/>
    </location>
    <ligand>
        <name>ATP</name>
        <dbReference type="ChEBI" id="CHEBI:30616"/>
    </ligand>
</feature>
<keyword evidence="3 12" id="KW-0436">Ligase</keyword>
<feature type="binding site" evidence="12">
    <location>
        <begin position="186"/>
        <end position="191"/>
    </location>
    <ligand>
        <name>UTP</name>
        <dbReference type="ChEBI" id="CHEBI:46398"/>
    </ligand>
</feature>
<comment type="catalytic activity">
    <reaction evidence="10 12">
        <text>UTP + L-glutamine + ATP + H2O = CTP + L-glutamate + ADP + phosphate + 2 H(+)</text>
        <dbReference type="Rhea" id="RHEA:26426"/>
        <dbReference type="ChEBI" id="CHEBI:15377"/>
        <dbReference type="ChEBI" id="CHEBI:15378"/>
        <dbReference type="ChEBI" id="CHEBI:29985"/>
        <dbReference type="ChEBI" id="CHEBI:30616"/>
        <dbReference type="ChEBI" id="CHEBI:37563"/>
        <dbReference type="ChEBI" id="CHEBI:43474"/>
        <dbReference type="ChEBI" id="CHEBI:46398"/>
        <dbReference type="ChEBI" id="CHEBI:58359"/>
        <dbReference type="ChEBI" id="CHEBI:456216"/>
        <dbReference type="EC" id="6.3.4.2"/>
    </reaction>
</comment>
<dbReference type="FunFam" id="3.40.50.880:FF:000002">
    <property type="entry name" value="CTP synthase"/>
    <property type="match status" value="1"/>
</dbReference>
<feature type="domain" description="CTP synthase N-terminal" evidence="14">
    <location>
        <begin position="3"/>
        <end position="264"/>
    </location>
</feature>
<comment type="miscellaneous">
    <text evidence="12">CTPSs have evolved a hybrid strategy for distinguishing between UTP and CTP. The overlapping regions of the product feedback inhibitory and substrate sites recognize a common feature in both compounds, the triphosphate moiety. To differentiate isosteric substrate and product pyrimidine rings, an additional pocket far from the expected kinase/ligase catalytic site, specifically recognizes the cytosine and ribose portions of the product inhibitor.</text>
</comment>
<evidence type="ECO:0000256" key="5">
    <source>
        <dbReference type="ARBA" id="ARBA00022741"/>
    </source>
</evidence>
<evidence type="ECO:0000256" key="6">
    <source>
        <dbReference type="ARBA" id="ARBA00022840"/>
    </source>
</evidence>
<feature type="active site" description="Nucleophile; for glutamine hydrolysis" evidence="12">
    <location>
        <position position="380"/>
    </location>
</feature>
<evidence type="ECO:0000256" key="2">
    <source>
        <dbReference type="ARBA" id="ARBA00007533"/>
    </source>
</evidence>
<dbReference type="EMBL" id="FNMZ01000010">
    <property type="protein sequence ID" value="SDX80364.1"/>
    <property type="molecule type" value="Genomic_DNA"/>
</dbReference>
<dbReference type="Pfam" id="PF00117">
    <property type="entry name" value="GATase"/>
    <property type="match status" value="1"/>
</dbReference>
<comment type="catalytic activity">
    <reaction evidence="12">
        <text>L-glutamine + H2O = L-glutamate + NH4(+)</text>
        <dbReference type="Rhea" id="RHEA:15889"/>
        <dbReference type="ChEBI" id="CHEBI:15377"/>
        <dbReference type="ChEBI" id="CHEBI:28938"/>
        <dbReference type="ChEBI" id="CHEBI:29985"/>
        <dbReference type="ChEBI" id="CHEBI:58359"/>
    </reaction>
</comment>
<dbReference type="GO" id="GO:0046872">
    <property type="term" value="F:metal ion binding"/>
    <property type="evidence" value="ECO:0007669"/>
    <property type="project" value="UniProtKB-KW"/>
</dbReference>
<dbReference type="SUPFAM" id="SSF52317">
    <property type="entry name" value="Class I glutamine amidotransferase-like"/>
    <property type="match status" value="1"/>
</dbReference>
<dbReference type="NCBIfam" id="NF003792">
    <property type="entry name" value="PRK05380.1"/>
    <property type="match status" value="1"/>
</dbReference>
<comment type="pathway">
    <text evidence="1 12">Pyrimidine metabolism; CTP biosynthesis via de novo pathway; CTP from UDP: step 2/2.</text>
</comment>
<dbReference type="Proteomes" id="UP000199118">
    <property type="component" value="Unassembled WGS sequence"/>
</dbReference>
<evidence type="ECO:0000256" key="10">
    <source>
        <dbReference type="ARBA" id="ARBA00047781"/>
    </source>
</evidence>
<feature type="binding site" evidence="12">
    <location>
        <position position="474"/>
    </location>
    <ligand>
        <name>L-glutamine</name>
        <dbReference type="ChEBI" id="CHEBI:58359"/>
    </ligand>
</feature>
<dbReference type="InterPro" id="IPR033828">
    <property type="entry name" value="GATase1_CTP_Synthase"/>
</dbReference>
<dbReference type="HAMAP" id="MF_01227">
    <property type="entry name" value="PyrG"/>
    <property type="match status" value="1"/>
</dbReference>
<dbReference type="GO" id="GO:0097268">
    <property type="term" value="C:cytoophidium"/>
    <property type="evidence" value="ECO:0007669"/>
    <property type="project" value="UniProtKB-ARBA"/>
</dbReference>
<evidence type="ECO:0000256" key="8">
    <source>
        <dbReference type="ARBA" id="ARBA00022962"/>
    </source>
</evidence>
<keyword evidence="7 12" id="KW-0460">Magnesium</keyword>
<feature type="region of interest" description="Amidoligase domain" evidence="12">
    <location>
        <begin position="1"/>
        <end position="265"/>
    </location>
</feature>
<evidence type="ECO:0000256" key="1">
    <source>
        <dbReference type="ARBA" id="ARBA00005171"/>
    </source>
</evidence>
<gene>
    <name evidence="12" type="primary">pyrG</name>
    <name evidence="15" type="ORF">SAMN05444336_110116</name>
</gene>
<dbReference type="Gene3D" id="3.40.50.880">
    <property type="match status" value="1"/>
</dbReference>
<evidence type="ECO:0000256" key="9">
    <source>
        <dbReference type="ARBA" id="ARBA00022975"/>
    </source>
</evidence>
<keyword evidence="16" id="KW-1185">Reference proteome</keyword>
<proteinExistence type="inferred from homology"/>
<dbReference type="EC" id="6.3.4.2" evidence="12"/>
<dbReference type="AlphaFoldDB" id="A0A1H3EQW9"/>
<dbReference type="NCBIfam" id="TIGR00337">
    <property type="entry name" value="PyrG"/>
    <property type="match status" value="1"/>
</dbReference>
<feature type="active site" evidence="12">
    <location>
        <position position="519"/>
    </location>
</feature>
<evidence type="ECO:0000256" key="11">
    <source>
        <dbReference type="ARBA" id="ARBA00059148"/>
    </source>
</evidence>
<organism evidence="15 16">
    <name type="scientific">Albimonas donghaensis</name>
    <dbReference type="NCBI Taxonomy" id="356660"/>
    <lineage>
        <taxon>Bacteria</taxon>
        <taxon>Pseudomonadati</taxon>
        <taxon>Pseudomonadota</taxon>
        <taxon>Alphaproteobacteria</taxon>
        <taxon>Rhodobacterales</taxon>
        <taxon>Paracoccaceae</taxon>
        <taxon>Albimonas</taxon>
    </lineage>
</organism>
<dbReference type="CDD" id="cd01746">
    <property type="entry name" value="GATase1_CTP_Synthase"/>
    <property type="match status" value="1"/>
</dbReference>
<feature type="binding site" evidence="12">
    <location>
        <position position="404"/>
    </location>
    <ligand>
        <name>L-glutamine</name>
        <dbReference type="ChEBI" id="CHEBI:58359"/>
    </ligand>
</feature>
<dbReference type="GO" id="GO:0044210">
    <property type="term" value="P:'de novo' CTP biosynthetic process"/>
    <property type="evidence" value="ECO:0007669"/>
    <property type="project" value="UniProtKB-UniRule"/>
</dbReference>
<dbReference type="GO" id="GO:0005829">
    <property type="term" value="C:cytosol"/>
    <property type="evidence" value="ECO:0007669"/>
    <property type="project" value="TreeGrafter"/>
</dbReference>
<evidence type="ECO:0000259" key="13">
    <source>
        <dbReference type="Pfam" id="PF00117"/>
    </source>
</evidence>
<name>A0A1H3EQW9_9RHOB</name>
<feature type="binding site" evidence="12">
    <location>
        <position position="13"/>
    </location>
    <ligand>
        <name>UTP</name>
        <dbReference type="ChEBI" id="CHEBI:46398"/>
    </ligand>
</feature>
<dbReference type="Pfam" id="PF06418">
    <property type="entry name" value="CTP_synth_N"/>
    <property type="match status" value="1"/>
</dbReference>
<feature type="binding site" evidence="12">
    <location>
        <position position="71"/>
    </location>
    <ligand>
        <name>ATP</name>
        <dbReference type="ChEBI" id="CHEBI:30616"/>
    </ligand>
</feature>
<evidence type="ECO:0000313" key="16">
    <source>
        <dbReference type="Proteomes" id="UP000199118"/>
    </source>
</evidence>
<dbReference type="GO" id="GO:0003883">
    <property type="term" value="F:CTP synthase activity"/>
    <property type="evidence" value="ECO:0007669"/>
    <property type="project" value="UniProtKB-UniRule"/>
</dbReference>
<dbReference type="UniPathway" id="UPA00159">
    <property type="reaction ID" value="UER00277"/>
</dbReference>
<feature type="binding site" evidence="12">
    <location>
        <begin position="381"/>
        <end position="384"/>
    </location>
    <ligand>
        <name>L-glutamine</name>
        <dbReference type="ChEBI" id="CHEBI:58359"/>
    </ligand>
</feature>
<dbReference type="InterPro" id="IPR029062">
    <property type="entry name" value="Class_I_gatase-like"/>
</dbReference>
<evidence type="ECO:0000259" key="14">
    <source>
        <dbReference type="Pfam" id="PF06418"/>
    </source>
</evidence>
<feature type="binding site" evidence="12">
    <location>
        <begin position="186"/>
        <end position="191"/>
    </location>
    <ligand>
        <name>CTP</name>
        <dbReference type="ChEBI" id="CHEBI:37563"/>
        <note>allosteric inhibitor</note>
    </ligand>
</feature>
<keyword evidence="9 12" id="KW-0665">Pyrimidine biosynthesis</keyword>
<dbReference type="FunFam" id="3.40.50.300:FF:000009">
    <property type="entry name" value="CTP synthase"/>
    <property type="match status" value="1"/>
</dbReference>
<dbReference type="Gene3D" id="3.40.50.300">
    <property type="entry name" value="P-loop containing nucleotide triphosphate hydrolases"/>
    <property type="match status" value="1"/>
</dbReference>
<dbReference type="RefSeq" id="WP_092684812.1">
    <property type="nucleotide sequence ID" value="NZ_FNMZ01000010.1"/>
</dbReference>
<dbReference type="CDD" id="cd03113">
    <property type="entry name" value="CTPS_N"/>
    <property type="match status" value="1"/>
</dbReference>
<evidence type="ECO:0000313" key="15">
    <source>
        <dbReference type="EMBL" id="SDX80364.1"/>
    </source>
</evidence>
<protein>
    <recommendedName>
        <fullName evidence="12">CTP synthase</fullName>
        <ecNumber evidence="12">6.3.4.2</ecNumber>
    </recommendedName>
    <alternativeName>
        <fullName evidence="12">Cytidine 5'-triphosphate synthase</fullName>
    </alternativeName>
    <alternativeName>
        <fullName evidence="12">Cytidine triphosphate synthetase</fullName>
        <shortName evidence="12">CTP synthetase</shortName>
        <shortName evidence="12">CTPS</shortName>
    </alternativeName>
    <alternativeName>
        <fullName evidence="12">UTP--ammonia ligase</fullName>
    </alternativeName>
</protein>
<dbReference type="GO" id="GO:0019856">
    <property type="term" value="P:pyrimidine nucleobase biosynthetic process"/>
    <property type="evidence" value="ECO:0007669"/>
    <property type="project" value="TreeGrafter"/>
</dbReference>
<comment type="activity regulation">
    <text evidence="12">Allosterically activated by GTP, when glutamine is the substrate; GTP has no effect on the reaction when ammonia is the substrate. The allosteric effector GTP functions by stabilizing the protein conformation that binds the tetrahedral intermediate(s) formed during glutamine hydrolysis. Inhibited by the product CTP, via allosteric rather than competitive inhibition.</text>
</comment>
<feature type="binding site" evidence="12">
    <location>
        <position position="222"/>
    </location>
    <ligand>
        <name>UTP</name>
        <dbReference type="ChEBI" id="CHEBI:46398"/>
    </ligand>
</feature>
<keyword evidence="4 12" id="KW-0479">Metal-binding</keyword>
<dbReference type="PANTHER" id="PTHR11550">
    <property type="entry name" value="CTP SYNTHASE"/>
    <property type="match status" value="1"/>
</dbReference>
<feature type="domain" description="Glutamine amidotransferase" evidence="13">
    <location>
        <begin position="302"/>
        <end position="538"/>
    </location>
</feature>
<evidence type="ECO:0000256" key="3">
    <source>
        <dbReference type="ARBA" id="ARBA00022598"/>
    </source>
</evidence>
<dbReference type="InterPro" id="IPR027417">
    <property type="entry name" value="P-loop_NTPase"/>
</dbReference>
<feature type="binding site" evidence="12">
    <location>
        <begin position="146"/>
        <end position="148"/>
    </location>
    <ligand>
        <name>CTP</name>
        <dbReference type="ChEBI" id="CHEBI:37563"/>
        <note>allosteric inhibitor</note>
    </ligand>
</feature>
<accession>A0A1H3EQW9</accession>
<comment type="catalytic activity">
    <reaction evidence="12">
        <text>UTP + NH4(+) + ATP = CTP + ADP + phosphate + 2 H(+)</text>
        <dbReference type="Rhea" id="RHEA:16597"/>
        <dbReference type="ChEBI" id="CHEBI:15378"/>
        <dbReference type="ChEBI" id="CHEBI:28938"/>
        <dbReference type="ChEBI" id="CHEBI:30616"/>
        <dbReference type="ChEBI" id="CHEBI:37563"/>
        <dbReference type="ChEBI" id="CHEBI:43474"/>
        <dbReference type="ChEBI" id="CHEBI:46398"/>
        <dbReference type="ChEBI" id="CHEBI:456216"/>
    </reaction>
</comment>
<dbReference type="InterPro" id="IPR017456">
    <property type="entry name" value="CTP_synthase_N"/>
</dbReference>
<feature type="binding site" evidence="12">
    <location>
        <position position="13"/>
    </location>
    <ligand>
        <name>CTP</name>
        <dbReference type="ChEBI" id="CHEBI:37563"/>
        <note>allosteric inhibitor</note>
    </ligand>
</feature>
<dbReference type="PROSITE" id="PS51273">
    <property type="entry name" value="GATASE_TYPE_1"/>
    <property type="match status" value="1"/>
</dbReference>
<sequence>MARFIFITGGVVSSLGKGLASAALGSLLQARGFSVRLRKLDPYLNVDPGTMSPFEHGEVFVTDDGAETDLDLGHYERFTGVPARKTDSISSGRVYSNVLERERRGDYLGKTIQVIPHVTNEIKDFIRIGEDEVDFMLCEIGGTVGDIEGLPFFEAIRQFAQEKPQGDCIFVHLTLLPYISASGELKTKPTQHSVKELRSIGLAPDVLVCRSGRPIPEKEREKLALFCNVRPERVIAARDLDSIYDAPLVYHEEGLDQAVLDAFRISPAPKPDLTKWKDVSDAVHSPDGEVRIAIVGKYTQLEDAYKSINEALTHGGIANRVRVKVEWLDAEIFEGSDSSPHLERFHGIIVPGGFGERGTEGKINAARFARERQVPYLGICLGMQMAVIEAARNLVGIANAGSQEFDHEAGDARFEPVIFHMSEWVEGNRTVTREVGDDKGGTMRLGAYDAVLTPGSRVSEIYGGTEISERHRHRYEVDIAYRERLEGCGLSFSGLSPDGRLPEIMELPDHPWYVGVQFHPELKSKPFDPHPLFRSFVEAALRHSRLV</sequence>
<keyword evidence="6 12" id="KW-0067">ATP-binding</keyword>
<reference evidence="15 16" key="1">
    <citation type="submission" date="2016-10" db="EMBL/GenBank/DDBJ databases">
        <authorList>
            <person name="de Groot N.N."/>
        </authorList>
    </citation>
    <scope>NUCLEOTIDE SEQUENCE [LARGE SCALE GENOMIC DNA]</scope>
    <source>
        <strain evidence="15 16">DSM 17890</strain>
    </source>
</reference>
<feature type="binding site" evidence="12">
    <location>
        <position position="353"/>
    </location>
    <ligand>
        <name>L-glutamine</name>
        <dbReference type="ChEBI" id="CHEBI:58359"/>
    </ligand>
</feature>
<comment type="function">
    <text evidence="11 12">Catalyzes the ATP-dependent amination of UTP to CTP with either L-glutamine or ammonia as the source of nitrogen. Regulates intracellular CTP levels through interactions with the four ribonucleotide triphosphates.</text>
</comment>
<feature type="binding site" evidence="12">
    <location>
        <position position="71"/>
    </location>
    <ligand>
        <name>Mg(2+)</name>
        <dbReference type="ChEBI" id="CHEBI:18420"/>
    </ligand>
</feature>
<dbReference type="InterPro" id="IPR017926">
    <property type="entry name" value="GATASE"/>
</dbReference>
<comment type="similarity">
    <text evidence="2 12">Belongs to the CTP synthase family.</text>
</comment>